<keyword evidence="2" id="KW-1133">Transmembrane helix</keyword>
<protein>
    <submittedName>
        <fullName evidence="3">Uncharacterized protein</fullName>
    </submittedName>
</protein>
<gene>
    <name evidence="3" type="ORF">ALC60_05379</name>
</gene>
<feature type="transmembrane region" description="Helical" evidence="2">
    <location>
        <begin position="89"/>
        <end position="109"/>
    </location>
</feature>
<sequence>MYIPVPGCRSEPDSRTRATYRRMSVPCVVLGSRRVNGSNVGPFEYVRTEIKFLFLTLGVKVSLWEKYSLRLRSIEVTRISISELKCGEIICLFLLYNVLYTVFVFLILLREHEKQSTKRAKRKNQNAKVLLASIDRGCLPTCKKLDICDERLMRSIMNLERCKLNKKPDADRVDICYAESNLQRAQVCHYSLVVIRTVLNHSNYHRVLGGRNGARGDCSAKNGAVRNRFENQSRTIKRRERSKTGVKNTEEEEEEKEWKAGREEPRFVGEVEEDEEPNEEGGSLLQLLIMISCDIRMALRRLREISRNDGVIKPSTSFRVFPRISCALAKGYAKYEGGGQQQQMDDQCATKFVDDRVNIFRETTPTRPPSHSRVQRHLSGNVQRGACGSPAGGRMRATAAKERKKRKELLGGGRTPSLCPRHHHRSRVVVPRRRRGPTGKRQRRAPSGVGGGGTSGEGGENATRHCSRRGGATYGW</sequence>
<feature type="region of interest" description="Disordered" evidence="1">
    <location>
        <begin position="232"/>
        <end position="279"/>
    </location>
</feature>
<reference evidence="3 4" key="1">
    <citation type="submission" date="2015-09" db="EMBL/GenBank/DDBJ databases">
        <title>Trachymyrmex zeteki WGS genome.</title>
        <authorList>
            <person name="Nygaard S."/>
            <person name="Hu H."/>
            <person name="Boomsma J."/>
            <person name="Zhang G."/>
        </authorList>
    </citation>
    <scope>NUCLEOTIDE SEQUENCE [LARGE SCALE GENOMIC DNA]</scope>
    <source>
        <strain evidence="3">Tzet28-1</strain>
        <tissue evidence="3">Whole body</tissue>
    </source>
</reference>
<evidence type="ECO:0000256" key="1">
    <source>
        <dbReference type="SAM" id="MobiDB-lite"/>
    </source>
</evidence>
<accession>A0A151X5U1</accession>
<proteinExistence type="predicted"/>
<dbReference type="EMBL" id="KQ982494">
    <property type="protein sequence ID" value="KYQ55737.1"/>
    <property type="molecule type" value="Genomic_DNA"/>
</dbReference>
<feature type="region of interest" description="Disordered" evidence="1">
    <location>
        <begin position="382"/>
        <end position="476"/>
    </location>
</feature>
<evidence type="ECO:0000313" key="3">
    <source>
        <dbReference type="EMBL" id="KYQ55737.1"/>
    </source>
</evidence>
<evidence type="ECO:0000256" key="2">
    <source>
        <dbReference type="SAM" id="Phobius"/>
    </source>
</evidence>
<dbReference type="Proteomes" id="UP000075809">
    <property type="component" value="Unassembled WGS sequence"/>
</dbReference>
<feature type="compositionally biased region" description="Basic residues" evidence="1">
    <location>
        <begin position="420"/>
        <end position="444"/>
    </location>
</feature>
<name>A0A151X5U1_9HYME</name>
<feature type="compositionally biased region" description="Gly residues" evidence="1">
    <location>
        <begin position="448"/>
        <end position="459"/>
    </location>
</feature>
<feature type="compositionally biased region" description="Acidic residues" evidence="1">
    <location>
        <begin position="270"/>
        <end position="279"/>
    </location>
</feature>
<organism evidence="3 4">
    <name type="scientific">Mycetomoellerius zeteki</name>
    <dbReference type="NCBI Taxonomy" id="64791"/>
    <lineage>
        <taxon>Eukaryota</taxon>
        <taxon>Metazoa</taxon>
        <taxon>Ecdysozoa</taxon>
        <taxon>Arthropoda</taxon>
        <taxon>Hexapoda</taxon>
        <taxon>Insecta</taxon>
        <taxon>Pterygota</taxon>
        <taxon>Neoptera</taxon>
        <taxon>Endopterygota</taxon>
        <taxon>Hymenoptera</taxon>
        <taxon>Apocrita</taxon>
        <taxon>Aculeata</taxon>
        <taxon>Formicoidea</taxon>
        <taxon>Formicidae</taxon>
        <taxon>Myrmicinae</taxon>
        <taxon>Mycetomoellerius</taxon>
    </lineage>
</organism>
<evidence type="ECO:0000313" key="4">
    <source>
        <dbReference type="Proteomes" id="UP000075809"/>
    </source>
</evidence>
<keyword evidence="2" id="KW-0472">Membrane</keyword>
<feature type="compositionally biased region" description="Basic and acidic residues" evidence="1">
    <location>
        <begin position="256"/>
        <end position="269"/>
    </location>
</feature>
<keyword evidence="2" id="KW-0812">Transmembrane</keyword>
<keyword evidence="4" id="KW-1185">Reference proteome</keyword>
<dbReference type="AlphaFoldDB" id="A0A151X5U1"/>